<dbReference type="InterPro" id="IPR012677">
    <property type="entry name" value="Nucleotide-bd_a/b_plait_sf"/>
</dbReference>
<reference evidence="4" key="1">
    <citation type="submission" date="2012-12" db="EMBL/GenBank/DDBJ databases">
        <authorList>
            <person name="Hellsten U."/>
            <person name="Grimwood J."/>
            <person name="Chapman J.A."/>
            <person name="Shapiro H."/>
            <person name="Aerts A."/>
            <person name="Otillar R.P."/>
            <person name="Terry A.Y."/>
            <person name="Boore J.L."/>
            <person name="Simakov O."/>
            <person name="Marletaz F."/>
            <person name="Cho S.-J."/>
            <person name="Edsinger-Gonzales E."/>
            <person name="Havlak P."/>
            <person name="Kuo D.-H."/>
            <person name="Larsson T."/>
            <person name="Lv J."/>
            <person name="Arendt D."/>
            <person name="Savage R."/>
            <person name="Osoegawa K."/>
            <person name="de Jong P."/>
            <person name="Lindberg D.R."/>
            <person name="Seaver E.C."/>
            <person name="Weisblat D.A."/>
            <person name="Putnam N.H."/>
            <person name="Grigoriev I.V."/>
            <person name="Rokhsar D.S."/>
        </authorList>
    </citation>
    <scope>NUCLEOTIDE SEQUENCE</scope>
</reference>
<dbReference type="EMBL" id="KB095811">
    <property type="protein sequence ID" value="ESO12486.1"/>
    <property type="molecule type" value="Genomic_DNA"/>
</dbReference>
<dbReference type="EMBL" id="AMQM01000174">
    <property type="status" value="NOT_ANNOTATED_CDS"/>
    <property type="molecule type" value="Genomic_DNA"/>
</dbReference>
<reference evidence="3" key="3">
    <citation type="submission" date="2015-06" db="UniProtKB">
        <authorList>
            <consortium name="EnsemblMetazoa"/>
        </authorList>
    </citation>
    <scope>IDENTIFICATION</scope>
</reference>
<dbReference type="OrthoDB" id="6159137at2759"/>
<dbReference type="InterPro" id="IPR035979">
    <property type="entry name" value="RBD_domain_sf"/>
</dbReference>
<accession>T1ENI0</accession>
<dbReference type="KEGG" id="hro:HELRODRAFT_159028"/>
<dbReference type="GO" id="GO:0008143">
    <property type="term" value="F:poly(A) binding"/>
    <property type="evidence" value="ECO:0000318"/>
    <property type="project" value="GO_Central"/>
</dbReference>
<dbReference type="AlphaFoldDB" id="T1ENI0"/>
<dbReference type="Proteomes" id="UP000015101">
    <property type="component" value="Unassembled WGS sequence"/>
</dbReference>
<dbReference type="SUPFAM" id="SSF54928">
    <property type="entry name" value="RNA-binding domain, RBD"/>
    <property type="match status" value="1"/>
</dbReference>
<dbReference type="Gene3D" id="3.30.70.330">
    <property type="match status" value="1"/>
</dbReference>
<proteinExistence type="predicted"/>
<protein>
    <recommendedName>
        <fullName evidence="5">RRM domain-containing protein</fullName>
    </recommendedName>
</protein>
<evidence type="ECO:0000313" key="3">
    <source>
        <dbReference type="EnsemblMetazoa" id="HelroP159028"/>
    </source>
</evidence>
<reference evidence="2 4" key="2">
    <citation type="journal article" date="2013" name="Nature">
        <title>Insights into bilaterian evolution from three spiralian genomes.</title>
        <authorList>
            <person name="Simakov O."/>
            <person name="Marletaz F."/>
            <person name="Cho S.J."/>
            <person name="Edsinger-Gonzales E."/>
            <person name="Havlak P."/>
            <person name="Hellsten U."/>
            <person name="Kuo D.H."/>
            <person name="Larsson T."/>
            <person name="Lv J."/>
            <person name="Arendt D."/>
            <person name="Savage R."/>
            <person name="Osoegawa K."/>
            <person name="de Jong P."/>
            <person name="Grimwood J."/>
            <person name="Chapman J.A."/>
            <person name="Shapiro H."/>
            <person name="Aerts A."/>
            <person name="Otillar R.P."/>
            <person name="Terry A.Y."/>
            <person name="Boore J.L."/>
            <person name="Grigoriev I.V."/>
            <person name="Lindberg D.R."/>
            <person name="Seaver E.C."/>
            <person name="Weisblat D.A."/>
            <person name="Putnam N.H."/>
            <person name="Rokhsar D.S."/>
        </authorList>
    </citation>
    <scope>NUCLEOTIDE SEQUENCE</scope>
</reference>
<dbReference type="GO" id="GO:0005634">
    <property type="term" value="C:nucleus"/>
    <property type="evidence" value="ECO:0000318"/>
    <property type="project" value="GO_Central"/>
</dbReference>
<dbReference type="EnsemblMetazoa" id="HelroT159028">
    <property type="protein sequence ID" value="HelroP159028"/>
    <property type="gene ID" value="HelroG159028"/>
</dbReference>
<feature type="region of interest" description="Disordered" evidence="1">
    <location>
        <begin position="138"/>
        <end position="162"/>
    </location>
</feature>
<dbReference type="RefSeq" id="XP_009009206.1">
    <property type="nucleotide sequence ID" value="XM_009010958.1"/>
</dbReference>
<feature type="region of interest" description="Disordered" evidence="1">
    <location>
        <begin position="19"/>
        <end position="50"/>
    </location>
</feature>
<name>T1ENI0_HELRO</name>
<keyword evidence="4" id="KW-1185">Reference proteome</keyword>
<dbReference type="InParanoid" id="T1ENI0"/>
<feature type="compositionally biased region" description="Polar residues" evidence="1">
    <location>
        <begin position="146"/>
        <end position="155"/>
    </location>
</feature>
<evidence type="ECO:0000256" key="1">
    <source>
        <dbReference type="SAM" id="MobiDB-lite"/>
    </source>
</evidence>
<dbReference type="HOGENOM" id="CLU_1637235_0_0_1"/>
<evidence type="ECO:0008006" key="5">
    <source>
        <dbReference type="Google" id="ProtNLM"/>
    </source>
</evidence>
<gene>
    <name evidence="3" type="primary">20198130</name>
    <name evidence="2" type="ORF">HELRODRAFT_159028</name>
</gene>
<dbReference type="CTD" id="20198130"/>
<dbReference type="GeneID" id="20198130"/>
<feature type="compositionally biased region" description="Acidic residues" evidence="1">
    <location>
        <begin position="19"/>
        <end position="37"/>
    </location>
</feature>
<sequence>MTFSCEEDEILDYEELIDEVETNDETEETDGQVEDGSDDGRNDETMNATSKKADLEALKIKVDQTSGKNLVSSQTGVHKRYIFIGNVEFSTTVNELKLHFKACCPIARATVFSDKFTVNLKGQLHTSQHPAAVPQYSFHAKRHSPQAPQHSSYLPGSTRGRG</sequence>
<evidence type="ECO:0000313" key="4">
    <source>
        <dbReference type="Proteomes" id="UP000015101"/>
    </source>
</evidence>
<evidence type="ECO:0000313" key="2">
    <source>
        <dbReference type="EMBL" id="ESO12486.1"/>
    </source>
</evidence>
<dbReference type="STRING" id="6412.T1ENI0"/>
<organism evidence="3 4">
    <name type="scientific">Helobdella robusta</name>
    <name type="common">Californian leech</name>
    <dbReference type="NCBI Taxonomy" id="6412"/>
    <lineage>
        <taxon>Eukaryota</taxon>
        <taxon>Metazoa</taxon>
        <taxon>Spiralia</taxon>
        <taxon>Lophotrochozoa</taxon>
        <taxon>Annelida</taxon>
        <taxon>Clitellata</taxon>
        <taxon>Hirudinea</taxon>
        <taxon>Rhynchobdellida</taxon>
        <taxon>Glossiphoniidae</taxon>
        <taxon>Helobdella</taxon>
    </lineage>
</organism>